<name>A0A2M6K8Q3_9BACT</name>
<reference evidence="1 2" key="1">
    <citation type="submission" date="2017-09" db="EMBL/GenBank/DDBJ databases">
        <title>Depth-based differentiation of microbial function through sediment-hosted aquifers and enrichment of novel symbionts in the deep terrestrial subsurface.</title>
        <authorList>
            <person name="Probst A.J."/>
            <person name="Ladd B."/>
            <person name="Jarett J.K."/>
            <person name="Geller-Mcgrath D.E."/>
            <person name="Sieber C.M."/>
            <person name="Emerson J.B."/>
            <person name="Anantharaman K."/>
            <person name="Thomas B.C."/>
            <person name="Malmstrom R."/>
            <person name="Stieglmeier M."/>
            <person name="Klingl A."/>
            <person name="Woyke T."/>
            <person name="Ryan C.M."/>
            <person name="Banfield J.F."/>
        </authorList>
    </citation>
    <scope>NUCLEOTIDE SEQUENCE [LARGE SCALE GENOMIC DNA]</scope>
    <source>
        <strain evidence="1">CG11_big_fil_rev_8_21_14_0_20_39_10</strain>
    </source>
</reference>
<dbReference type="EMBL" id="PCWW01000062">
    <property type="protein sequence ID" value="PIR13014.1"/>
    <property type="molecule type" value="Genomic_DNA"/>
</dbReference>
<accession>A0A2M6K8Q3</accession>
<gene>
    <name evidence="1" type="ORF">COV49_03560</name>
</gene>
<dbReference type="Proteomes" id="UP000230869">
    <property type="component" value="Unassembled WGS sequence"/>
</dbReference>
<comment type="caution">
    <text evidence="1">The sequence shown here is derived from an EMBL/GenBank/DDBJ whole genome shotgun (WGS) entry which is preliminary data.</text>
</comment>
<sequence>MSNKSTFLFARPSFIEGVARVLDLGSTLQVYNESKTANEADSRAIQKDWEAIGEDVAGAAREYERREQANK</sequence>
<dbReference type="AlphaFoldDB" id="A0A2M6K8Q3"/>
<protein>
    <submittedName>
        <fullName evidence="1">Uncharacterized protein</fullName>
    </submittedName>
</protein>
<evidence type="ECO:0000313" key="1">
    <source>
        <dbReference type="EMBL" id="PIR13014.1"/>
    </source>
</evidence>
<evidence type="ECO:0000313" key="2">
    <source>
        <dbReference type="Proteomes" id="UP000230869"/>
    </source>
</evidence>
<organism evidence="1 2">
    <name type="scientific">Candidatus Falkowbacteria bacterium CG11_big_fil_rev_8_21_14_0_20_39_10</name>
    <dbReference type="NCBI Taxonomy" id="1974570"/>
    <lineage>
        <taxon>Bacteria</taxon>
        <taxon>Candidatus Falkowiibacteriota</taxon>
    </lineage>
</organism>
<proteinExistence type="predicted"/>